<evidence type="ECO:0000313" key="2">
    <source>
        <dbReference type="Proteomes" id="UP001558850"/>
    </source>
</evidence>
<protein>
    <submittedName>
        <fullName evidence="1">GtrA family protein</fullName>
    </submittedName>
</protein>
<dbReference type="Proteomes" id="UP001558850">
    <property type="component" value="Unassembled WGS sequence"/>
</dbReference>
<name>A0ACC6U233_9BURK</name>
<reference evidence="1" key="1">
    <citation type="submission" date="2024-07" db="EMBL/GenBank/DDBJ databases">
        <title>A survey of Mimosa microsymbionts across Brazilian biomes reveals a high diversity of Paraburkholderia nodulating endemic species, but also that Cupriavidus is common as a symbiont of widespread species.</title>
        <authorList>
            <person name="Rouws L."/>
            <person name="Barauna A."/>
            <person name="Beukes C."/>
            <person name="Rouws J.R.C."/>
            <person name="De Faria S.M."/>
            <person name="Gross E."/>
            <person name="Bueno Dos Reis Junior F."/>
            <person name="Simon M.F."/>
            <person name="Maluk M."/>
            <person name="Odee D.W."/>
            <person name="Kenicer G."/>
            <person name="Young J.P.W."/>
            <person name="Reis V.M."/>
            <person name="Zilli J."/>
            <person name="James E.K."/>
        </authorList>
    </citation>
    <scope>NUCLEOTIDE SEQUENCE</scope>
    <source>
        <strain evidence="1">EG181B</strain>
    </source>
</reference>
<organism evidence="1 2">
    <name type="scientific">Paraburkholderia phymatum</name>
    <dbReference type="NCBI Taxonomy" id="148447"/>
    <lineage>
        <taxon>Bacteria</taxon>
        <taxon>Pseudomonadati</taxon>
        <taxon>Pseudomonadota</taxon>
        <taxon>Betaproteobacteria</taxon>
        <taxon>Burkholderiales</taxon>
        <taxon>Burkholderiaceae</taxon>
        <taxon>Paraburkholderia</taxon>
    </lineage>
</organism>
<dbReference type="EMBL" id="JBFRCH010000008">
    <property type="protein sequence ID" value="MEX3933649.1"/>
    <property type="molecule type" value="Genomic_DNA"/>
</dbReference>
<comment type="caution">
    <text evidence="1">The sequence shown here is derived from an EMBL/GenBank/DDBJ whole genome shotgun (WGS) entry which is preliminary data.</text>
</comment>
<evidence type="ECO:0000313" key="1">
    <source>
        <dbReference type="EMBL" id="MEX3933649.1"/>
    </source>
</evidence>
<sequence>MLRFAGYACVGAIGTLVQYLVLVTLVSVHMLGLVAASCVGAVAGALVNYYFNYRFTFRSTQPHRKTASRFFTAAAASLGLNGALMFALAHWTHMAWLPAQCITTGCVLVLTYTSNAIWTFRIRQT</sequence>
<proteinExistence type="predicted"/>
<keyword evidence="2" id="KW-1185">Reference proteome</keyword>
<gene>
    <name evidence="1" type="ORF">AB4Y32_17880</name>
</gene>
<accession>A0ACC6U233</accession>